<keyword evidence="5 14" id="KW-0808">Transferase</keyword>
<dbReference type="Gene3D" id="1.10.357.140">
    <property type="entry name" value="UbiA prenyltransferase"/>
    <property type="match status" value="1"/>
</dbReference>
<evidence type="ECO:0000256" key="7">
    <source>
        <dbReference type="ARBA" id="ARBA00022989"/>
    </source>
</evidence>
<accession>A0A1G5MKB3</accession>
<evidence type="ECO:0000256" key="3">
    <source>
        <dbReference type="ARBA" id="ARBA00012292"/>
    </source>
</evidence>
<dbReference type="STRING" id="1120955.SAMN03080610_00742"/>
<keyword evidence="4 14" id="KW-1003">Cell membrane</keyword>
<comment type="miscellaneous">
    <text evidence="14">Carbon 2 of the heme B porphyrin ring is defined according to the Fischer nomenclature.</text>
</comment>
<feature type="transmembrane region" description="Helical" evidence="14">
    <location>
        <begin position="153"/>
        <end position="172"/>
    </location>
</feature>
<dbReference type="NCBIfam" id="NF003349">
    <property type="entry name" value="PRK04375.1-2"/>
    <property type="match status" value="1"/>
</dbReference>
<evidence type="ECO:0000256" key="1">
    <source>
        <dbReference type="ARBA" id="ARBA00004651"/>
    </source>
</evidence>
<dbReference type="CDD" id="cd13957">
    <property type="entry name" value="PT_UbiA_Cox10"/>
    <property type="match status" value="1"/>
</dbReference>
<dbReference type="InterPro" id="IPR030470">
    <property type="entry name" value="UbiA_prenylTrfase_CS"/>
</dbReference>
<dbReference type="EC" id="2.5.1.141" evidence="3 14"/>
<dbReference type="GO" id="GO:0008495">
    <property type="term" value="F:protoheme IX farnesyltransferase activity"/>
    <property type="evidence" value="ECO:0007669"/>
    <property type="project" value="UniProtKB-UniRule"/>
</dbReference>
<dbReference type="AlphaFoldDB" id="A0A1G5MKB3"/>
<evidence type="ECO:0000256" key="12">
    <source>
        <dbReference type="ARBA" id="ARBA00042475"/>
    </source>
</evidence>
<dbReference type="PANTHER" id="PTHR43448:SF7">
    <property type="entry name" value="4-HYDROXYBENZOATE SOLANESYLTRANSFERASE"/>
    <property type="match status" value="1"/>
</dbReference>
<proteinExistence type="inferred from homology"/>
<feature type="transmembrane region" description="Helical" evidence="14">
    <location>
        <begin position="125"/>
        <end position="146"/>
    </location>
</feature>
<feature type="transmembrane region" description="Helical" evidence="14">
    <location>
        <begin position="227"/>
        <end position="244"/>
    </location>
</feature>
<evidence type="ECO:0000256" key="5">
    <source>
        <dbReference type="ARBA" id="ARBA00022679"/>
    </source>
</evidence>
<protein>
    <recommendedName>
        <fullName evidence="11 14">Protoheme IX farnesyltransferase</fullName>
        <ecNumber evidence="3 14">2.5.1.141</ecNumber>
    </recommendedName>
    <alternativeName>
        <fullName evidence="12 14">Heme B farnesyltransferase</fullName>
    </alternativeName>
    <alternativeName>
        <fullName evidence="10 14">Heme O synthase</fullName>
    </alternativeName>
</protein>
<evidence type="ECO:0000256" key="11">
    <source>
        <dbReference type="ARBA" id="ARBA00040810"/>
    </source>
</evidence>
<dbReference type="Proteomes" id="UP000199347">
    <property type="component" value="Unassembled WGS sequence"/>
</dbReference>
<dbReference type="PROSITE" id="PS00943">
    <property type="entry name" value="UBIA"/>
    <property type="match status" value="1"/>
</dbReference>
<dbReference type="InterPro" id="IPR006369">
    <property type="entry name" value="Protohaem_IX_farnesylTrfase"/>
</dbReference>
<dbReference type="HAMAP" id="MF_00154">
    <property type="entry name" value="CyoE_CtaB"/>
    <property type="match status" value="1"/>
</dbReference>
<sequence length="314" mass="33560">MARAANETSPAVDPALLMTAEPADYFALMKPRVMSLVIFTALTGMVVAPGHLHPVLAAIGVVAIAVGAGASGVLNMAYEVDIDGLMKRTRSRPIPMGRVSTAEAYTFGLTLSIFSVMTLGLAVNWLAAALLAFTIFFYGVVYTMFLKRFTAQNIVIGGAAGALPPMIGWAAVTGDVTLYPVLLFLIILLWTPPHFWALALFVQEDYGRAGVPMLPNTHGERATRRQIFAYTLILAPLGVAPFALGFASPFYGGAAIVLGALFIFHAFKVLREKEAEHGAAKKAFGYSIVYLFVLFAMLMLDAALAPALERLVSA</sequence>
<evidence type="ECO:0000313" key="16">
    <source>
        <dbReference type="Proteomes" id="UP000199347"/>
    </source>
</evidence>
<dbReference type="UniPathway" id="UPA00834">
    <property type="reaction ID" value="UER00712"/>
</dbReference>
<evidence type="ECO:0000256" key="9">
    <source>
        <dbReference type="ARBA" id="ARBA00023136"/>
    </source>
</evidence>
<keyword evidence="6 14" id="KW-0812">Transmembrane</keyword>
<dbReference type="GO" id="GO:0048034">
    <property type="term" value="P:heme O biosynthetic process"/>
    <property type="evidence" value="ECO:0007669"/>
    <property type="project" value="UniProtKB-UniRule"/>
</dbReference>
<dbReference type="InterPro" id="IPR000537">
    <property type="entry name" value="UbiA_prenyltransferase"/>
</dbReference>
<feature type="transmembrane region" description="Helical" evidence="14">
    <location>
        <begin position="288"/>
        <end position="308"/>
    </location>
</feature>
<comment type="pathway">
    <text evidence="2 14">Porphyrin-containing compound metabolism; heme O biosynthesis; heme O from protoheme: step 1/1.</text>
</comment>
<gene>
    <name evidence="14" type="primary">ctaB</name>
    <name evidence="15" type="ORF">SAMN03080610_00742</name>
</gene>
<feature type="transmembrane region" description="Helical" evidence="14">
    <location>
        <begin position="178"/>
        <end position="202"/>
    </location>
</feature>
<reference evidence="15 16" key="1">
    <citation type="submission" date="2016-10" db="EMBL/GenBank/DDBJ databases">
        <authorList>
            <person name="de Groot N.N."/>
        </authorList>
    </citation>
    <scope>NUCLEOTIDE SEQUENCE [LARGE SCALE GENOMIC DNA]</scope>
    <source>
        <strain evidence="15 16">DSM 2698</strain>
    </source>
</reference>
<evidence type="ECO:0000256" key="2">
    <source>
        <dbReference type="ARBA" id="ARBA00004919"/>
    </source>
</evidence>
<evidence type="ECO:0000313" key="15">
    <source>
        <dbReference type="EMBL" id="SCZ25018.1"/>
    </source>
</evidence>
<dbReference type="Pfam" id="PF01040">
    <property type="entry name" value="UbiA"/>
    <property type="match status" value="1"/>
</dbReference>
<keyword evidence="9 14" id="KW-0472">Membrane</keyword>
<dbReference type="InterPro" id="IPR044878">
    <property type="entry name" value="UbiA_sf"/>
</dbReference>
<organism evidence="15 16">
    <name type="scientific">Afifella marina DSM 2698</name>
    <dbReference type="NCBI Taxonomy" id="1120955"/>
    <lineage>
        <taxon>Bacteria</taxon>
        <taxon>Pseudomonadati</taxon>
        <taxon>Pseudomonadota</taxon>
        <taxon>Alphaproteobacteria</taxon>
        <taxon>Hyphomicrobiales</taxon>
        <taxon>Afifellaceae</taxon>
        <taxon>Afifella</taxon>
    </lineage>
</organism>
<keyword evidence="8 14" id="KW-0350">Heme biosynthesis</keyword>
<evidence type="ECO:0000256" key="13">
    <source>
        <dbReference type="ARBA" id="ARBA00047690"/>
    </source>
</evidence>
<keyword evidence="7 14" id="KW-1133">Transmembrane helix</keyword>
<feature type="transmembrane region" description="Helical" evidence="14">
    <location>
        <begin position="58"/>
        <end position="78"/>
    </location>
</feature>
<feature type="transmembrane region" description="Helical" evidence="14">
    <location>
        <begin position="33"/>
        <end position="52"/>
    </location>
</feature>
<dbReference type="PANTHER" id="PTHR43448">
    <property type="entry name" value="PROTOHEME IX FARNESYLTRANSFERASE, MITOCHONDRIAL"/>
    <property type="match status" value="1"/>
</dbReference>
<comment type="similarity">
    <text evidence="14">Belongs to the UbiA prenyltransferase family. Protoheme IX farnesyltransferase subfamily.</text>
</comment>
<comment type="catalytic activity">
    <reaction evidence="13 14">
        <text>heme b + (2E,6E)-farnesyl diphosphate + H2O = Fe(II)-heme o + diphosphate</text>
        <dbReference type="Rhea" id="RHEA:28070"/>
        <dbReference type="ChEBI" id="CHEBI:15377"/>
        <dbReference type="ChEBI" id="CHEBI:33019"/>
        <dbReference type="ChEBI" id="CHEBI:60344"/>
        <dbReference type="ChEBI" id="CHEBI:60530"/>
        <dbReference type="ChEBI" id="CHEBI:175763"/>
        <dbReference type="EC" id="2.5.1.141"/>
    </reaction>
</comment>
<evidence type="ECO:0000256" key="14">
    <source>
        <dbReference type="HAMAP-Rule" id="MF_00154"/>
    </source>
</evidence>
<name>A0A1G5MKB3_AFIMA</name>
<keyword evidence="16" id="KW-1185">Reference proteome</keyword>
<dbReference type="EMBL" id="FMVW01000001">
    <property type="protein sequence ID" value="SCZ25018.1"/>
    <property type="molecule type" value="Genomic_DNA"/>
</dbReference>
<dbReference type="NCBIfam" id="TIGR01473">
    <property type="entry name" value="cyoE_ctaB"/>
    <property type="match status" value="1"/>
</dbReference>
<evidence type="ECO:0000256" key="10">
    <source>
        <dbReference type="ARBA" id="ARBA00030253"/>
    </source>
</evidence>
<comment type="subcellular location">
    <subcellularLocation>
        <location evidence="1 14">Cell membrane</location>
        <topology evidence="1 14">Multi-pass membrane protein</topology>
    </subcellularLocation>
</comment>
<dbReference type="GO" id="GO:0005886">
    <property type="term" value="C:plasma membrane"/>
    <property type="evidence" value="ECO:0007669"/>
    <property type="project" value="UniProtKB-SubCell"/>
</dbReference>
<evidence type="ECO:0000256" key="6">
    <source>
        <dbReference type="ARBA" id="ARBA00022692"/>
    </source>
</evidence>
<evidence type="ECO:0000256" key="8">
    <source>
        <dbReference type="ARBA" id="ARBA00023133"/>
    </source>
</evidence>
<feature type="transmembrane region" description="Helical" evidence="14">
    <location>
        <begin position="99"/>
        <end position="119"/>
    </location>
</feature>
<comment type="function">
    <text evidence="14">Converts heme B (protoheme IX) to heme O by substitution of the vinyl group on carbon 2 of heme B porphyrin ring with a hydroxyethyl farnesyl side group.</text>
</comment>
<feature type="transmembrane region" description="Helical" evidence="14">
    <location>
        <begin position="250"/>
        <end position="267"/>
    </location>
</feature>
<evidence type="ECO:0000256" key="4">
    <source>
        <dbReference type="ARBA" id="ARBA00022475"/>
    </source>
</evidence>